<evidence type="ECO:0000256" key="8">
    <source>
        <dbReference type="ARBA" id="ARBA00023317"/>
    </source>
</evidence>
<feature type="active site" description="Schiff-base intermediate with substrate; via pyruvic acid" evidence="9">
    <location>
        <position position="84"/>
    </location>
</feature>
<gene>
    <name evidence="9 11" type="primary">panD</name>
    <name evidence="11" type="ORF">NCTC12714_00518</name>
</gene>
<dbReference type="GO" id="GO:0006523">
    <property type="term" value="P:alanine biosynthetic process"/>
    <property type="evidence" value="ECO:0007669"/>
    <property type="project" value="InterPro"/>
</dbReference>
<dbReference type="UniPathway" id="UPA00028">
    <property type="reaction ID" value="UER00002"/>
</dbReference>
<dbReference type="InterPro" id="IPR003190">
    <property type="entry name" value="Asp_decarbox"/>
</dbReference>
<keyword evidence="2 9" id="KW-0566">Pantothenate biosynthesis</keyword>
<evidence type="ECO:0000256" key="2">
    <source>
        <dbReference type="ARBA" id="ARBA00022655"/>
    </source>
</evidence>
<dbReference type="GO" id="GO:0004068">
    <property type="term" value="F:aspartate 1-decarboxylase activity"/>
    <property type="evidence" value="ECO:0007669"/>
    <property type="project" value="UniProtKB-UniRule"/>
</dbReference>
<sequence length="189" mass="20991">MAQQEPNEVMSPKSNTYKQDISISKTGDGESKIITKVNENKKTKTKKTKKDIADKYQKNIRADFLYAKIHRARVTDSNLNYIGSISLDSGLMKASGILEGMKVEILNINNGERFSTYAIKANSSQDNTKGDEKYKAATVCLNGAAARKVQTGDIIIIIAYANIKIKHASKIKPRVVFVDSDNMITEIQE</sequence>
<evidence type="ECO:0000256" key="9">
    <source>
        <dbReference type="HAMAP-Rule" id="MF_00446"/>
    </source>
</evidence>
<dbReference type="PANTHER" id="PTHR21012:SF0">
    <property type="entry name" value="ASPARTATE 1-DECARBOXYLASE"/>
    <property type="match status" value="1"/>
</dbReference>
<dbReference type="EC" id="4.1.1.11" evidence="9"/>
<feature type="compositionally biased region" description="Polar residues" evidence="10">
    <location>
        <begin position="1"/>
        <end position="25"/>
    </location>
</feature>
<dbReference type="GO" id="GO:0005829">
    <property type="term" value="C:cytosol"/>
    <property type="evidence" value="ECO:0007669"/>
    <property type="project" value="TreeGrafter"/>
</dbReference>
<evidence type="ECO:0000256" key="10">
    <source>
        <dbReference type="SAM" id="MobiDB-lite"/>
    </source>
</evidence>
<dbReference type="GO" id="GO:0015940">
    <property type="term" value="P:pantothenate biosynthetic process"/>
    <property type="evidence" value="ECO:0007669"/>
    <property type="project" value="UniProtKB-UniRule"/>
</dbReference>
<dbReference type="Pfam" id="PF02261">
    <property type="entry name" value="Asp_decarbox"/>
    <property type="match status" value="1"/>
</dbReference>
<keyword evidence="3 9" id="KW-0210">Decarboxylase</keyword>
<evidence type="ECO:0000256" key="7">
    <source>
        <dbReference type="ARBA" id="ARBA00023270"/>
    </source>
</evidence>
<feature type="region of interest" description="Disordered" evidence="10">
    <location>
        <begin position="1"/>
        <end position="26"/>
    </location>
</feature>
<reference evidence="11 12" key="1">
    <citation type="submission" date="2018-06" db="EMBL/GenBank/DDBJ databases">
        <authorList>
            <consortium name="Pathogen Informatics"/>
            <person name="Doyle S."/>
        </authorList>
    </citation>
    <scope>NUCLEOTIDE SEQUENCE [LARGE SCALE GENOMIC DNA]</scope>
    <source>
        <strain evidence="11 12">NCTC12714</strain>
    </source>
</reference>
<dbReference type="PANTHER" id="PTHR21012">
    <property type="entry name" value="ASPARTATE 1-DECARBOXYLASE"/>
    <property type="match status" value="1"/>
</dbReference>
<evidence type="ECO:0000256" key="3">
    <source>
        <dbReference type="ARBA" id="ARBA00022793"/>
    </source>
</evidence>
<dbReference type="NCBIfam" id="TIGR00223">
    <property type="entry name" value="panD"/>
    <property type="match status" value="1"/>
</dbReference>
<dbReference type="AlphaFoldDB" id="A0A377PT88"/>
<accession>A0A377PT88</accession>
<comment type="subunit">
    <text evidence="9">Heterooctamer of four alpha and four beta subunits.</text>
</comment>
<feature type="binding site" evidence="9">
    <location>
        <position position="116"/>
    </location>
    <ligand>
        <name>substrate</name>
    </ligand>
</feature>
<keyword evidence="1 9" id="KW-0963">Cytoplasm</keyword>
<feature type="chain" id="PRO_5023374115" description="Aspartate 1-decarboxylase beta chain" evidence="9">
    <location>
        <begin position="1"/>
        <end position="83"/>
    </location>
</feature>
<keyword evidence="8 9" id="KW-0670">Pyruvate</keyword>
<comment type="PTM">
    <text evidence="9">Is synthesized initially as an inactive proenzyme, which is activated by self-cleavage at a specific serine bond to produce a beta-subunit with a hydroxyl group at its C-terminus and an alpha-subunit with a pyruvoyl group at its N-terminus.</text>
</comment>
<feature type="modified residue" description="Pyruvic acid (Ser)" evidence="9">
    <location>
        <position position="84"/>
    </location>
</feature>
<evidence type="ECO:0000313" key="11">
    <source>
        <dbReference type="EMBL" id="STQ85730.1"/>
    </source>
</evidence>
<comment type="similarity">
    <text evidence="9">Belongs to the PanD family.</text>
</comment>
<evidence type="ECO:0000256" key="4">
    <source>
        <dbReference type="ARBA" id="ARBA00022813"/>
    </source>
</evidence>
<feature type="chain" id="PRO_5023374117" description="Aspartate 1-decarboxylase alpha chain" evidence="9">
    <location>
        <begin position="84"/>
        <end position="189"/>
    </location>
</feature>
<dbReference type="InterPro" id="IPR009010">
    <property type="entry name" value="Asp_de-COase-like_dom_sf"/>
</dbReference>
<comment type="cofactor">
    <cofactor evidence="9">
        <name>pyruvate</name>
        <dbReference type="ChEBI" id="CHEBI:15361"/>
    </cofactor>
    <text evidence="9">Binds 1 pyruvoyl group covalently per subunit.</text>
</comment>
<proteinExistence type="inferred from homology"/>
<comment type="catalytic activity">
    <reaction evidence="9">
        <text>L-aspartate + H(+) = beta-alanine + CO2</text>
        <dbReference type="Rhea" id="RHEA:19497"/>
        <dbReference type="ChEBI" id="CHEBI:15378"/>
        <dbReference type="ChEBI" id="CHEBI:16526"/>
        <dbReference type="ChEBI" id="CHEBI:29991"/>
        <dbReference type="ChEBI" id="CHEBI:57966"/>
        <dbReference type="EC" id="4.1.1.11"/>
    </reaction>
</comment>
<evidence type="ECO:0000256" key="5">
    <source>
        <dbReference type="ARBA" id="ARBA00023145"/>
    </source>
</evidence>
<keyword evidence="7 9" id="KW-0704">Schiff base</keyword>
<comment type="subcellular location">
    <subcellularLocation>
        <location evidence="9">Cytoplasm</location>
    </subcellularLocation>
</comment>
<protein>
    <recommendedName>
        <fullName evidence="9">Aspartate 1-decarboxylase</fullName>
        <ecNumber evidence="9">4.1.1.11</ecNumber>
    </recommendedName>
    <alternativeName>
        <fullName evidence="9">Aspartate alpha-decarboxylase</fullName>
    </alternativeName>
    <component>
        <recommendedName>
            <fullName evidence="9">Aspartate 1-decarboxylase beta chain</fullName>
        </recommendedName>
    </component>
    <component>
        <recommendedName>
            <fullName evidence="9">Aspartate 1-decarboxylase alpha chain</fullName>
        </recommendedName>
    </component>
</protein>
<comment type="pathway">
    <text evidence="9">Cofactor biosynthesis; (R)-pantothenate biosynthesis; beta-alanine from L-aspartate: step 1/1.</text>
</comment>
<evidence type="ECO:0000256" key="1">
    <source>
        <dbReference type="ARBA" id="ARBA00022490"/>
    </source>
</evidence>
<keyword evidence="6 9" id="KW-0456">Lyase</keyword>
<feature type="binding site" evidence="9">
    <location>
        <begin position="143"/>
        <end position="145"/>
    </location>
    <ligand>
        <name>substrate</name>
    </ligand>
</feature>
<organism evidence="11 12">
    <name type="scientific">Helicobacter muridarum</name>
    <dbReference type="NCBI Taxonomy" id="216"/>
    <lineage>
        <taxon>Bacteria</taxon>
        <taxon>Pseudomonadati</taxon>
        <taxon>Campylobacterota</taxon>
        <taxon>Epsilonproteobacteria</taxon>
        <taxon>Campylobacterales</taxon>
        <taxon>Helicobacteraceae</taxon>
        <taxon>Helicobacter</taxon>
    </lineage>
</organism>
<dbReference type="Proteomes" id="UP000255139">
    <property type="component" value="Unassembled WGS sequence"/>
</dbReference>
<dbReference type="EMBL" id="UGJE01000002">
    <property type="protein sequence ID" value="STQ85730.1"/>
    <property type="molecule type" value="Genomic_DNA"/>
</dbReference>
<keyword evidence="12" id="KW-1185">Reference proteome</keyword>
<evidence type="ECO:0000313" key="12">
    <source>
        <dbReference type="Proteomes" id="UP000255139"/>
    </source>
</evidence>
<dbReference type="HAMAP" id="MF_00446">
    <property type="entry name" value="PanD"/>
    <property type="match status" value="1"/>
</dbReference>
<comment type="function">
    <text evidence="9">Catalyzes the pyruvoyl-dependent decarboxylation of aspartate to produce beta-alanine.</text>
</comment>
<evidence type="ECO:0000256" key="6">
    <source>
        <dbReference type="ARBA" id="ARBA00023239"/>
    </source>
</evidence>
<keyword evidence="4 9" id="KW-0068">Autocatalytic cleavage</keyword>
<dbReference type="Gene3D" id="2.40.40.20">
    <property type="match status" value="1"/>
</dbReference>
<dbReference type="SUPFAM" id="SSF50692">
    <property type="entry name" value="ADC-like"/>
    <property type="match status" value="1"/>
</dbReference>
<name>A0A377PT88_9HELI</name>
<keyword evidence="5 9" id="KW-0865">Zymogen</keyword>
<feature type="active site" description="Proton donor" evidence="9">
    <location>
        <position position="117"/>
    </location>
</feature>